<dbReference type="Gene3D" id="2.40.10.10">
    <property type="entry name" value="Trypsin-like serine proteases"/>
    <property type="match status" value="1"/>
</dbReference>
<dbReference type="SUPFAM" id="SSF50494">
    <property type="entry name" value="Trypsin-like serine proteases"/>
    <property type="match status" value="1"/>
</dbReference>
<reference evidence="3 4" key="1">
    <citation type="journal article" date="2019" name="Commun. Biol.">
        <title>The bagworm genome reveals a unique fibroin gene that provides high tensile strength.</title>
        <authorList>
            <person name="Kono N."/>
            <person name="Nakamura H."/>
            <person name="Ohtoshi R."/>
            <person name="Tomita M."/>
            <person name="Numata K."/>
            <person name="Arakawa K."/>
        </authorList>
    </citation>
    <scope>NUCLEOTIDE SEQUENCE [LARGE SCALE GENOMIC DNA]</scope>
</reference>
<dbReference type="InterPro" id="IPR001254">
    <property type="entry name" value="Trypsin_dom"/>
</dbReference>
<dbReference type="EMBL" id="BGZK01001125">
    <property type="protein sequence ID" value="GBP71899.1"/>
    <property type="molecule type" value="Genomic_DNA"/>
</dbReference>
<dbReference type="GO" id="GO:0004252">
    <property type="term" value="F:serine-type endopeptidase activity"/>
    <property type="evidence" value="ECO:0007669"/>
    <property type="project" value="InterPro"/>
</dbReference>
<dbReference type="InterPro" id="IPR018114">
    <property type="entry name" value="TRYPSIN_HIS"/>
</dbReference>
<dbReference type="STRING" id="151549.A0A4C1YB91"/>
<comment type="caution">
    <text evidence="3">The sequence shown here is derived from an EMBL/GenBank/DDBJ whole genome shotgun (WGS) entry which is preliminary data.</text>
</comment>
<dbReference type="PANTHER" id="PTHR24252:SF7">
    <property type="entry name" value="HYALIN"/>
    <property type="match status" value="1"/>
</dbReference>
<protein>
    <submittedName>
        <fullName evidence="3">Acrosin</fullName>
    </submittedName>
</protein>
<name>A0A4C1YB91_EUMVA</name>
<keyword evidence="4" id="KW-1185">Reference proteome</keyword>
<dbReference type="Pfam" id="PF00089">
    <property type="entry name" value="Trypsin"/>
    <property type="match status" value="1"/>
</dbReference>
<dbReference type="InterPro" id="IPR009003">
    <property type="entry name" value="Peptidase_S1_PA"/>
</dbReference>
<organism evidence="3 4">
    <name type="scientific">Eumeta variegata</name>
    <name type="common">Bagworm moth</name>
    <name type="synonym">Eumeta japonica</name>
    <dbReference type="NCBI Taxonomy" id="151549"/>
    <lineage>
        <taxon>Eukaryota</taxon>
        <taxon>Metazoa</taxon>
        <taxon>Ecdysozoa</taxon>
        <taxon>Arthropoda</taxon>
        <taxon>Hexapoda</taxon>
        <taxon>Insecta</taxon>
        <taxon>Pterygota</taxon>
        <taxon>Neoptera</taxon>
        <taxon>Endopterygota</taxon>
        <taxon>Lepidoptera</taxon>
        <taxon>Glossata</taxon>
        <taxon>Ditrysia</taxon>
        <taxon>Tineoidea</taxon>
        <taxon>Psychidae</taxon>
        <taxon>Oiketicinae</taxon>
        <taxon>Eumeta</taxon>
    </lineage>
</organism>
<evidence type="ECO:0000256" key="1">
    <source>
        <dbReference type="ARBA" id="ARBA00023157"/>
    </source>
</evidence>
<dbReference type="PANTHER" id="PTHR24252">
    <property type="entry name" value="ACROSIN-RELATED"/>
    <property type="match status" value="1"/>
</dbReference>
<gene>
    <name evidence="3" type="primary">Acr</name>
    <name evidence="3" type="ORF">EVAR_56056_1</name>
</gene>
<evidence type="ECO:0000259" key="2">
    <source>
        <dbReference type="Pfam" id="PF00089"/>
    </source>
</evidence>
<proteinExistence type="predicted"/>
<keyword evidence="1" id="KW-1015">Disulfide bond</keyword>
<dbReference type="OrthoDB" id="5597713at2759"/>
<dbReference type="GO" id="GO:0006508">
    <property type="term" value="P:proteolysis"/>
    <property type="evidence" value="ECO:0007669"/>
    <property type="project" value="InterPro"/>
</dbReference>
<dbReference type="PROSITE" id="PS00134">
    <property type="entry name" value="TRYPSIN_HIS"/>
    <property type="match status" value="1"/>
</dbReference>
<dbReference type="AlphaFoldDB" id="A0A4C1YB91"/>
<dbReference type="InterPro" id="IPR043504">
    <property type="entry name" value="Peptidase_S1_PA_chymotrypsin"/>
</dbReference>
<evidence type="ECO:0000313" key="3">
    <source>
        <dbReference type="EMBL" id="GBP71899.1"/>
    </source>
</evidence>
<dbReference type="Proteomes" id="UP000299102">
    <property type="component" value="Unassembled WGS sequence"/>
</dbReference>
<evidence type="ECO:0000313" key="4">
    <source>
        <dbReference type="Proteomes" id="UP000299102"/>
    </source>
</evidence>
<sequence>MNYLKLSAHASALTRCNKKIIIGFNDAWESSKCGERKRQGQKAGQRIVSGWLAQPGQIPWQFSLRMVDGSGAVFSCGGSIVHREWGISAAHCPASGYLSEQSLSGFAQEHTGTRMK</sequence>
<accession>A0A4C1YB91</accession>
<feature type="domain" description="Peptidase S1" evidence="2">
    <location>
        <begin position="47"/>
        <end position="95"/>
    </location>
</feature>